<dbReference type="PANTHER" id="PTHR43585">
    <property type="entry name" value="FUMIPYRROLE BIOSYNTHESIS PROTEIN C"/>
    <property type="match status" value="1"/>
</dbReference>
<dbReference type="Gene3D" id="3.30.470.20">
    <property type="entry name" value="ATP-grasp fold, B domain"/>
    <property type="match status" value="1"/>
</dbReference>
<dbReference type="GO" id="GO:0046872">
    <property type="term" value="F:metal ion binding"/>
    <property type="evidence" value="ECO:0007669"/>
    <property type="project" value="InterPro"/>
</dbReference>
<accession>A0A6N2X8R7</accession>
<dbReference type="SUPFAM" id="SSF56059">
    <property type="entry name" value="Glutathione synthetase ATP-binding domain-like"/>
    <property type="match status" value="1"/>
</dbReference>
<gene>
    <name evidence="6" type="primary">purD_1</name>
    <name evidence="6" type="ORF">CBLFYP116_04559</name>
</gene>
<keyword evidence="3 4" id="KW-0067">ATP-binding</keyword>
<protein>
    <submittedName>
        <fullName evidence="6">Phosphoribosylamine--glycine ligase</fullName>
        <ecNumber evidence="6">6.3.4.13</ecNumber>
    </submittedName>
</protein>
<dbReference type="PROSITE" id="PS50975">
    <property type="entry name" value="ATP_GRASP"/>
    <property type="match status" value="1"/>
</dbReference>
<dbReference type="Gene3D" id="3.40.50.20">
    <property type="match status" value="1"/>
</dbReference>
<dbReference type="EMBL" id="CACRTF010000017">
    <property type="protein sequence ID" value="VYT50317.1"/>
    <property type="molecule type" value="Genomic_DNA"/>
</dbReference>
<proteinExistence type="predicted"/>
<dbReference type="InterPro" id="IPR013815">
    <property type="entry name" value="ATP_grasp_subdomain_1"/>
</dbReference>
<dbReference type="GO" id="GO:0005524">
    <property type="term" value="F:ATP binding"/>
    <property type="evidence" value="ECO:0007669"/>
    <property type="project" value="UniProtKB-UniRule"/>
</dbReference>
<dbReference type="InterPro" id="IPR011761">
    <property type="entry name" value="ATP-grasp"/>
</dbReference>
<evidence type="ECO:0000256" key="4">
    <source>
        <dbReference type="PROSITE-ProRule" id="PRU00409"/>
    </source>
</evidence>
<evidence type="ECO:0000256" key="2">
    <source>
        <dbReference type="ARBA" id="ARBA00022741"/>
    </source>
</evidence>
<feature type="domain" description="ATP-grasp" evidence="5">
    <location>
        <begin position="116"/>
        <end position="310"/>
    </location>
</feature>
<name>A0A6N2X8R7_9FIRM</name>
<dbReference type="AlphaFoldDB" id="A0A6N2X8R7"/>
<dbReference type="RefSeq" id="WP_002575786.1">
    <property type="nucleotide sequence ID" value="NZ_BAABZS010000001.1"/>
</dbReference>
<organism evidence="6">
    <name type="scientific">Enterocloster bolteae</name>
    <dbReference type="NCBI Taxonomy" id="208479"/>
    <lineage>
        <taxon>Bacteria</taxon>
        <taxon>Bacillati</taxon>
        <taxon>Bacillota</taxon>
        <taxon>Clostridia</taxon>
        <taxon>Lachnospirales</taxon>
        <taxon>Lachnospiraceae</taxon>
        <taxon>Enterocloster</taxon>
    </lineage>
</organism>
<dbReference type="SUPFAM" id="SSF52440">
    <property type="entry name" value="PreATP-grasp domain"/>
    <property type="match status" value="1"/>
</dbReference>
<evidence type="ECO:0000256" key="1">
    <source>
        <dbReference type="ARBA" id="ARBA00022598"/>
    </source>
</evidence>
<dbReference type="InterPro" id="IPR016185">
    <property type="entry name" value="PreATP-grasp_dom_sf"/>
</dbReference>
<dbReference type="PANTHER" id="PTHR43585:SF2">
    <property type="entry name" value="ATP-GRASP ENZYME FSQD"/>
    <property type="match status" value="1"/>
</dbReference>
<dbReference type="GeneID" id="23113691"/>
<evidence type="ECO:0000259" key="5">
    <source>
        <dbReference type="PROSITE" id="PS50975"/>
    </source>
</evidence>
<dbReference type="GO" id="GO:0004637">
    <property type="term" value="F:phosphoribosylamine-glycine ligase activity"/>
    <property type="evidence" value="ECO:0007669"/>
    <property type="project" value="UniProtKB-EC"/>
</dbReference>
<reference evidence="6" key="1">
    <citation type="submission" date="2019-11" db="EMBL/GenBank/DDBJ databases">
        <authorList>
            <person name="Feng L."/>
        </authorList>
    </citation>
    <scope>NUCLEOTIDE SEQUENCE</scope>
    <source>
        <strain evidence="6">CbolteaeLFYP116</strain>
    </source>
</reference>
<dbReference type="Gene3D" id="3.30.1490.20">
    <property type="entry name" value="ATP-grasp fold, A domain"/>
    <property type="match status" value="1"/>
</dbReference>
<evidence type="ECO:0000313" key="6">
    <source>
        <dbReference type="EMBL" id="VYT50317.1"/>
    </source>
</evidence>
<keyword evidence="1 6" id="KW-0436">Ligase</keyword>
<keyword evidence="2 4" id="KW-0547">Nucleotide-binding</keyword>
<dbReference type="SMART" id="SM01209">
    <property type="entry name" value="GARS_A"/>
    <property type="match status" value="1"/>
</dbReference>
<dbReference type="EC" id="6.3.4.13" evidence="6"/>
<dbReference type="Pfam" id="PF13535">
    <property type="entry name" value="ATP-grasp_4"/>
    <property type="match status" value="1"/>
</dbReference>
<dbReference type="InterPro" id="IPR052032">
    <property type="entry name" value="ATP-dep_AA_Ligase"/>
</dbReference>
<sequence>MDNEFQGMKLLILGGMRISCEIIHKAKSMGIYTIVADYNKIEDSPGKKIADEHFLVSTIDVDEIVKLIKEQEINGVMVGFNDYMLPYYAEICKKSGLPSYGTKEQFDIFTNKGIYKKLCRKYNVPTVEEYSINQILNGKLDDELSFPVLVKPTDSSGAKGITVCQSKETLMAALKKAEVFSHSGQVLVERYVEGKEVTVFWLFIDGKYYLTAIGNRHVKQNQDGVIPLPVGYTFPAAVTQKYCSEIEKNVKNMLGSVGIQNGMMFMQCKVENGKCVVYDIGYRLTGSLEYKLLKEVCGYDPMEMMIRFALTGHMEKDSIADRINPRLGKYAFNVSVLTKPGRIGKISGIEDILKLPQVIDAVLAHYPGEEITDTMKGLLAQISLRVLGVSDSVETMQKTMLEIQKLIHIESDKGENMILPGIEETDFVNAFI</sequence>
<evidence type="ECO:0000256" key="3">
    <source>
        <dbReference type="ARBA" id="ARBA00022840"/>
    </source>
</evidence>